<dbReference type="Pfam" id="PF00392">
    <property type="entry name" value="GntR"/>
    <property type="match status" value="1"/>
</dbReference>
<dbReference type="SUPFAM" id="SSF64288">
    <property type="entry name" value="Chorismate lyase-like"/>
    <property type="match status" value="1"/>
</dbReference>
<gene>
    <name evidence="5" type="ORF">Pfl04_35510</name>
</gene>
<dbReference type="Gene3D" id="1.10.10.10">
    <property type="entry name" value="Winged helix-like DNA-binding domain superfamily/Winged helix DNA-binding domain"/>
    <property type="match status" value="1"/>
</dbReference>
<evidence type="ECO:0000256" key="1">
    <source>
        <dbReference type="ARBA" id="ARBA00023015"/>
    </source>
</evidence>
<accession>A0A8J3LLX2</accession>
<dbReference type="PANTHER" id="PTHR44846:SF1">
    <property type="entry name" value="MANNOSYL-D-GLYCERATE TRANSPORT_METABOLISM SYSTEM REPRESSOR MNGR-RELATED"/>
    <property type="match status" value="1"/>
</dbReference>
<proteinExistence type="predicted"/>
<dbReference type="EMBL" id="BONU01000027">
    <property type="protein sequence ID" value="GIG75147.1"/>
    <property type="molecule type" value="Genomic_DNA"/>
</dbReference>
<sequence>MTESSLAGSPVAEEVRRKILAEISSGALAPGQRLTSERELARQLGVSRATLRHALGSLVQAGILRRVAGRSGGTFVAHAKVERDLTHVDGLPAYLQRQGFSAGSRVLATALVQADDATRTALALPEDALVHDIVRVRLADGSPISLDHARFPVDLFPDLLEQPLGGSLYELLDQVYDVRPAVSDELIEVVAATPREAQVLDVARDAPLLSVTRVTRDSNGRRFEFSHDLFRADRTRISVSSAGRGLRANASTDGNVVELRACG</sequence>
<organism evidence="5 6">
    <name type="scientific">Planosporangium flavigriseum</name>
    <dbReference type="NCBI Taxonomy" id="373681"/>
    <lineage>
        <taxon>Bacteria</taxon>
        <taxon>Bacillati</taxon>
        <taxon>Actinomycetota</taxon>
        <taxon>Actinomycetes</taxon>
        <taxon>Micromonosporales</taxon>
        <taxon>Micromonosporaceae</taxon>
        <taxon>Planosporangium</taxon>
    </lineage>
</organism>
<dbReference type="InterPro" id="IPR000524">
    <property type="entry name" value="Tscrpt_reg_HTH_GntR"/>
</dbReference>
<comment type="caution">
    <text evidence="5">The sequence shown here is derived from an EMBL/GenBank/DDBJ whole genome shotgun (WGS) entry which is preliminary data.</text>
</comment>
<evidence type="ECO:0000256" key="2">
    <source>
        <dbReference type="ARBA" id="ARBA00023125"/>
    </source>
</evidence>
<keyword evidence="6" id="KW-1185">Reference proteome</keyword>
<dbReference type="GO" id="GO:0003677">
    <property type="term" value="F:DNA binding"/>
    <property type="evidence" value="ECO:0007669"/>
    <property type="project" value="UniProtKB-KW"/>
</dbReference>
<dbReference type="Pfam" id="PF07702">
    <property type="entry name" value="UTRA"/>
    <property type="match status" value="1"/>
</dbReference>
<protein>
    <submittedName>
        <fullName evidence="5">GntR family transcriptional regulator</fullName>
    </submittedName>
</protein>
<dbReference type="AlphaFoldDB" id="A0A8J3LLX2"/>
<evidence type="ECO:0000313" key="6">
    <source>
        <dbReference type="Proteomes" id="UP000653674"/>
    </source>
</evidence>
<evidence type="ECO:0000313" key="5">
    <source>
        <dbReference type="EMBL" id="GIG75147.1"/>
    </source>
</evidence>
<feature type="domain" description="HTH gntR-type" evidence="4">
    <location>
        <begin position="9"/>
        <end position="79"/>
    </location>
</feature>
<dbReference type="RefSeq" id="WP_168078283.1">
    <property type="nucleotide sequence ID" value="NZ_BAAAQJ010000007.1"/>
</dbReference>
<dbReference type="GO" id="GO:0003700">
    <property type="term" value="F:DNA-binding transcription factor activity"/>
    <property type="evidence" value="ECO:0007669"/>
    <property type="project" value="InterPro"/>
</dbReference>
<dbReference type="InterPro" id="IPR036390">
    <property type="entry name" value="WH_DNA-bd_sf"/>
</dbReference>
<dbReference type="Gene3D" id="3.40.1410.10">
    <property type="entry name" value="Chorismate lyase-like"/>
    <property type="match status" value="1"/>
</dbReference>
<dbReference type="PROSITE" id="PS50949">
    <property type="entry name" value="HTH_GNTR"/>
    <property type="match status" value="1"/>
</dbReference>
<dbReference type="PANTHER" id="PTHR44846">
    <property type="entry name" value="MANNOSYL-D-GLYCERATE TRANSPORT/METABOLISM SYSTEM REPRESSOR MNGR-RELATED"/>
    <property type="match status" value="1"/>
</dbReference>
<dbReference type="GO" id="GO:0045892">
    <property type="term" value="P:negative regulation of DNA-templated transcription"/>
    <property type="evidence" value="ECO:0007669"/>
    <property type="project" value="TreeGrafter"/>
</dbReference>
<dbReference type="InterPro" id="IPR028978">
    <property type="entry name" value="Chorismate_lyase_/UTRA_dom_sf"/>
</dbReference>
<dbReference type="InterPro" id="IPR050679">
    <property type="entry name" value="Bact_HTH_transcr_reg"/>
</dbReference>
<evidence type="ECO:0000256" key="3">
    <source>
        <dbReference type="ARBA" id="ARBA00023163"/>
    </source>
</evidence>
<dbReference type="Proteomes" id="UP000653674">
    <property type="component" value="Unassembled WGS sequence"/>
</dbReference>
<evidence type="ECO:0000259" key="4">
    <source>
        <dbReference type="PROSITE" id="PS50949"/>
    </source>
</evidence>
<dbReference type="SMART" id="SM00866">
    <property type="entry name" value="UTRA"/>
    <property type="match status" value="1"/>
</dbReference>
<reference evidence="5" key="1">
    <citation type="submission" date="2021-01" db="EMBL/GenBank/DDBJ databases">
        <title>Whole genome shotgun sequence of Planosporangium flavigriseum NBRC 105377.</title>
        <authorList>
            <person name="Komaki H."/>
            <person name="Tamura T."/>
        </authorList>
    </citation>
    <scope>NUCLEOTIDE SEQUENCE</scope>
    <source>
        <strain evidence="5">NBRC 105377</strain>
    </source>
</reference>
<dbReference type="PRINTS" id="PR00035">
    <property type="entry name" value="HTHGNTR"/>
</dbReference>
<dbReference type="CDD" id="cd07377">
    <property type="entry name" value="WHTH_GntR"/>
    <property type="match status" value="1"/>
</dbReference>
<dbReference type="InterPro" id="IPR036388">
    <property type="entry name" value="WH-like_DNA-bd_sf"/>
</dbReference>
<keyword evidence="2" id="KW-0238">DNA-binding</keyword>
<keyword evidence="1" id="KW-0805">Transcription regulation</keyword>
<dbReference type="SUPFAM" id="SSF46785">
    <property type="entry name" value="Winged helix' DNA-binding domain"/>
    <property type="match status" value="1"/>
</dbReference>
<dbReference type="InterPro" id="IPR011663">
    <property type="entry name" value="UTRA"/>
</dbReference>
<dbReference type="SMART" id="SM00345">
    <property type="entry name" value="HTH_GNTR"/>
    <property type="match status" value="1"/>
</dbReference>
<keyword evidence="3" id="KW-0804">Transcription</keyword>
<name>A0A8J3LLX2_9ACTN</name>